<dbReference type="Proteomes" id="UP000284109">
    <property type="component" value="Unassembled WGS sequence"/>
</dbReference>
<feature type="binding site" evidence="2">
    <location>
        <position position="111"/>
    </location>
    <ligand>
        <name>substrate</name>
    </ligand>
</feature>
<dbReference type="OrthoDB" id="9773828at2"/>
<keyword evidence="6" id="KW-1185">Reference proteome</keyword>
<reference evidence="5 6" key="1">
    <citation type="submission" date="2018-07" db="EMBL/GenBank/DDBJ databases">
        <title>Genome sequences of six Lactobacillus spp. isolated from bumble bee guts.</title>
        <authorList>
            <person name="Motta E.V.S."/>
            <person name="Moran N.A."/>
        </authorList>
    </citation>
    <scope>NUCLEOTIDE SEQUENCE [LARGE SCALE GENOMIC DNA]</scope>
    <source>
        <strain evidence="5 6">BI-1.1</strain>
    </source>
</reference>
<evidence type="ECO:0000256" key="2">
    <source>
        <dbReference type="PIRSR" id="PIRSR000097-2"/>
    </source>
</evidence>
<dbReference type="Gene3D" id="3.20.20.100">
    <property type="entry name" value="NADP-dependent oxidoreductase domain"/>
    <property type="match status" value="1"/>
</dbReference>
<proteinExistence type="predicted"/>
<protein>
    <submittedName>
        <fullName evidence="5">Aldo/keto reductase</fullName>
    </submittedName>
</protein>
<dbReference type="InterPro" id="IPR036812">
    <property type="entry name" value="NAD(P)_OxRdtase_dom_sf"/>
</dbReference>
<organism evidence="5 6">
    <name type="scientific">Bombilactobacillus bombi</name>
    <dbReference type="NCBI Taxonomy" id="1303590"/>
    <lineage>
        <taxon>Bacteria</taxon>
        <taxon>Bacillati</taxon>
        <taxon>Bacillota</taxon>
        <taxon>Bacilli</taxon>
        <taxon>Lactobacillales</taxon>
        <taxon>Lactobacillaceae</taxon>
        <taxon>Bombilactobacillus</taxon>
    </lineage>
</organism>
<sequence length="282" mass="31747">MKTVTINHQVLPAIGIGTWHLGDQPQQQAKEIAAIRLRIEMGAQVIDTAEMYGNGRSEHLVAQAIKPYSRQKLFLISKVLPQNASHKRMAHSLKASLQRLQTDYLDLYLYHWRGHVPLAETISELQHFQDQGLIRAWGVSNFDLSDMQELWQLPHGPNVAANEDLYNLGSRGIEYSLLPWQQQHHLPMIAYSPVSNGDQLGAHLTQHPTVLQIAQQHQVSPYQIMLAWTISHPNILAIPKASQPQHMKDNLAALNLNLSTAELAALDQAYPAPQHKEPLDIL</sequence>
<evidence type="ECO:0000256" key="3">
    <source>
        <dbReference type="PIRSR" id="PIRSR000097-3"/>
    </source>
</evidence>
<dbReference type="InterPro" id="IPR020471">
    <property type="entry name" value="AKR"/>
</dbReference>
<evidence type="ECO:0000259" key="4">
    <source>
        <dbReference type="Pfam" id="PF00248"/>
    </source>
</evidence>
<dbReference type="AlphaFoldDB" id="A0A3R6VBN3"/>
<dbReference type="EMBL" id="QOCR01000001">
    <property type="protein sequence ID" value="RHW52345.1"/>
    <property type="molecule type" value="Genomic_DNA"/>
</dbReference>
<evidence type="ECO:0000313" key="6">
    <source>
        <dbReference type="Proteomes" id="UP000284109"/>
    </source>
</evidence>
<accession>A0A3R6VBN3</accession>
<feature type="site" description="Lowers pKa of active site Tyr" evidence="3">
    <location>
        <position position="78"/>
    </location>
</feature>
<comment type="caution">
    <text evidence="5">The sequence shown here is derived from an EMBL/GenBank/DDBJ whole genome shotgun (WGS) entry which is preliminary data.</text>
</comment>
<gene>
    <name evidence="5" type="ORF">DS831_03195</name>
</gene>
<dbReference type="PANTHER" id="PTHR43638:SF3">
    <property type="entry name" value="ALDEHYDE REDUCTASE"/>
    <property type="match status" value="1"/>
</dbReference>
<name>A0A3R6VBN3_9LACO</name>
<dbReference type="Pfam" id="PF00248">
    <property type="entry name" value="Aldo_ket_red"/>
    <property type="match status" value="1"/>
</dbReference>
<feature type="domain" description="NADP-dependent oxidoreductase" evidence="4">
    <location>
        <begin position="13"/>
        <end position="270"/>
    </location>
</feature>
<dbReference type="RefSeq" id="WP_118900292.1">
    <property type="nucleotide sequence ID" value="NZ_QOCR01000001.1"/>
</dbReference>
<evidence type="ECO:0000313" key="5">
    <source>
        <dbReference type="EMBL" id="RHW52345.1"/>
    </source>
</evidence>
<dbReference type="PANTHER" id="PTHR43638">
    <property type="entry name" value="OXIDOREDUCTASE, ALDO/KETO REDUCTASE FAMILY PROTEIN"/>
    <property type="match status" value="1"/>
</dbReference>
<dbReference type="GO" id="GO:0016491">
    <property type="term" value="F:oxidoreductase activity"/>
    <property type="evidence" value="ECO:0007669"/>
    <property type="project" value="InterPro"/>
</dbReference>
<feature type="active site" description="Proton donor" evidence="1">
    <location>
        <position position="52"/>
    </location>
</feature>
<dbReference type="CDD" id="cd19138">
    <property type="entry name" value="AKR_YeaE"/>
    <property type="match status" value="1"/>
</dbReference>
<dbReference type="InterPro" id="IPR023210">
    <property type="entry name" value="NADP_OxRdtase_dom"/>
</dbReference>
<dbReference type="PRINTS" id="PR00069">
    <property type="entry name" value="ALDKETRDTASE"/>
</dbReference>
<evidence type="ECO:0000256" key="1">
    <source>
        <dbReference type="PIRSR" id="PIRSR000097-1"/>
    </source>
</evidence>
<dbReference type="PIRSF" id="PIRSF000097">
    <property type="entry name" value="AKR"/>
    <property type="match status" value="1"/>
</dbReference>
<dbReference type="SUPFAM" id="SSF51430">
    <property type="entry name" value="NAD(P)-linked oxidoreductase"/>
    <property type="match status" value="1"/>
</dbReference>